<dbReference type="EMBL" id="BMID01000001">
    <property type="protein sequence ID" value="GGA00212.1"/>
    <property type="molecule type" value="Genomic_DNA"/>
</dbReference>
<dbReference type="Proteomes" id="UP000603317">
    <property type="component" value="Unassembled WGS sequence"/>
</dbReference>
<name>A0ABQ1F640_9SPHN</name>
<dbReference type="InterPro" id="IPR011990">
    <property type="entry name" value="TPR-like_helical_dom_sf"/>
</dbReference>
<reference evidence="3" key="1">
    <citation type="journal article" date="2019" name="Int. J. Syst. Evol. Microbiol.">
        <title>The Global Catalogue of Microorganisms (GCM) 10K type strain sequencing project: providing services to taxonomists for standard genome sequencing and annotation.</title>
        <authorList>
            <consortium name="The Broad Institute Genomics Platform"/>
            <consortium name="The Broad Institute Genome Sequencing Center for Infectious Disease"/>
            <person name="Wu L."/>
            <person name="Ma J."/>
        </authorList>
    </citation>
    <scope>NUCLEOTIDE SEQUENCE [LARGE SCALE GENOMIC DNA]</scope>
    <source>
        <strain evidence="3">CGMCC 1.15297</strain>
    </source>
</reference>
<keyword evidence="1" id="KW-0732">Signal</keyword>
<dbReference type="RefSeq" id="WP_188641288.1">
    <property type="nucleotide sequence ID" value="NZ_BMID01000001.1"/>
</dbReference>
<feature type="chain" id="PRO_5045275703" description="Tetratricopeptide repeat protein" evidence="1">
    <location>
        <begin position="23"/>
        <end position="502"/>
    </location>
</feature>
<evidence type="ECO:0000313" key="2">
    <source>
        <dbReference type="EMBL" id="GGA00212.1"/>
    </source>
</evidence>
<evidence type="ECO:0000256" key="1">
    <source>
        <dbReference type="SAM" id="SignalP"/>
    </source>
</evidence>
<organism evidence="2 3">
    <name type="scientific">Blastomonas marina</name>
    <dbReference type="NCBI Taxonomy" id="1867408"/>
    <lineage>
        <taxon>Bacteria</taxon>
        <taxon>Pseudomonadati</taxon>
        <taxon>Pseudomonadota</taxon>
        <taxon>Alphaproteobacteria</taxon>
        <taxon>Sphingomonadales</taxon>
        <taxon>Sphingomonadaceae</taxon>
        <taxon>Blastomonas</taxon>
    </lineage>
</organism>
<dbReference type="Gene3D" id="1.25.40.10">
    <property type="entry name" value="Tetratricopeptide repeat domain"/>
    <property type="match status" value="2"/>
</dbReference>
<feature type="signal peptide" evidence="1">
    <location>
        <begin position="1"/>
        <end position="22"/>
    </location>
</feature>
<gene>
    <name evidence="2" type="ORF">GCM10010923_05970</name>
</gene>
<keyword evidence="3" id="KW-1185">Reference proteome</keyword>
<comment type="caution">
    <text evidence="2">The sequence shown here is derived from an EMBL/GenBank/DDBJ whole genome shotgun (WGS) entry which is preliminary data.</text>
</comment>
<dbReference type="SUPFAM" id="SSF48452">
    <property type="entry name" value="TPR-like"/>
    <property type="match status" value="2"/>
</dbReference>
<proteinExistence type="predicted"/>
<accession>A0ABQ1F640</accession>
<sequence length="502" mass="55014">MSRILFPLMALLAVLVPAAVGAQEGDETALPWPIDEARLKGEYPEAVAYLAEEEQRCESERPGSGDCLYPLYLQLYLAWAWDKPRDAVAAAEKWLELAEQRDELGGHNEPTIRYFYASAIKGLVSDGIVWGGVGYPAAIEQLTLALERSRALDRDPSEAAMLLSARGDMLARRAAEEWSNEERRLALWSLAEADSRGAIAAVERSESAEIRTDTADYFADLARALYEQGRDEEAVLAAESALAGFRTRLEDPERAASVVRALRRLAVQAQEAGYPKVALRYWDTMLDPLADGLVETQVNDLLMLGKALAATGRGEDAIAVFEEALADPVLEANPMAESFLRGALMEALASTEDHARTIALAAENLAFADAQLAAGAYAPPFEAMRMKALLARGEALLETRRWDEAERDLSEARKLRETRAFYDPYEDANIAADLRLAKAVSRGSRDFALARTLLQRGIEGALAHVASGTGFDAENAGKLRSYAPLFREQVRIAFALARPDRP</sequence>
<evidence type="ECO:0008006" key="4">
    <source>
        <dbReference type="Google" id="ProtNLM"/>
    </source>
</evidence>
<evidence type="ECO:0000313" key="3">
    <source>
        <dbReference type="Proteomes" id="UP000603317"/>
    </source>
</evidence>
<protein>
    <recommendedName>
        <fullName evidence="4">Tetratricopeptide repeat protein</fullName>
    </recommendedName>
</protein>
<dbReference type="Pfam" id="PF13374">
    <property type="entry name" value="TPR_10"/>
    <property type="match status" value="1"/>
</dbReference>